<reference evidence="1" key="2">
    <citation type="submission" date="2019-06" db="EMBL/GenBank/DDBJ databases">
        <title>Genomics analysis of Aphanomyces spp. identifies a new class of oomycete effector associated with host adaptation.</title>
        <authorList>
            <person name="Gaulin E."/>
        </authorList>
    </citation>
    <scope>NUCLEOTIDE SEQUENCE</scope>
    <source>
        <strain evidence="1">CBS 578.67</strain>
    </source>
</reference>
<keyword evidence="3" id="KW-1185">Reference proteome</keyword>
<dbReference type="EMBL" id="VJMH01007334">
    <property type="protein sequence ID" value="KAF0684000.1"/>
    <property type="molecule type" value="Genomic_DNA"/>
</dbReference>
<evidence type="ECO:0000313" key="2">
    <source>
        <dbReference type="EMBL" id="VFU00642.1"/>
    </source>
</evidence>
<dbReference type="OrthoDB" id="19885at2759"/>
<evidence type="ECO:0000313" key="1">
    <source>
        <dbReference type="EMBL" id="KAF0684000.1"/>
    </source>
</evidence>
<proteinExistence type="predicted"/>
<reference evidence="2 3" key="1">
    <citation type="submission" date="2019-03" db="EMBL/GenBank/DDBJ databases">
        <authorList>
            <person name="Gaulin E."/>
            <person name="Dumas B."/>
        </authorList>
    </citation>
    <scope>NUCLEOTIDE SEQUENCE [LARGE SCALE GENOMIC DNA]</scope>
    <source>
        <strain evidence="2">CBS 568.67</strain>
    </source>
</reference>
<dbReference type="AlphaFoldDB" id="A0A485LQC6"/>
<evidence type="ECO:0000313" key="3">
    <source>
        <dbReference type="Proteomes" id="UP000332933"/>
    </source>
</evidence>
<sequence>MGLVWFLLVDGQGKAYYGTTASSVDIPSSYVIDQFKDAVHSKNPRKLSSFDSSDLQVYANKATFNAKTILKSSAPLANLGLNEEDSLLVVVPEQITSTSTPFYASQAPTTYGIDPRDGDSRPRVSNNCKALLSFMESEMIQKDAIISSPHILHEESLQFRLTGREEAIQSATICYTMIIEASMTTAIDRTKRTIPVCSGISGLGKTRMLEEGKLILRKVLKEKGLEDEFNCIACVIVPYFNGYSPKPVEQTLSIEASFSWRLLFRFFLAENCLISFSKWFQERLPSNGNQLKLEQALEVIQHKLSERLGNPPRLYLFLGIDEYQKIEKVGALQNNSDTTTLRELVETIGNVLCAQSSKLVLLPMFAGTDLHVISSIANSSNFVTQRLPMSLLTIRQVFSFVQSTQEFARLLDYSQVCRNLLFLGGVPRWVVEYLLALKRESNVLSLEMIEKCYTTITDTYVTSAFSVLDPRQRLRLAAFALSGRLVQPDELFDDKLTWSRLRDSSMCLLSPRSDLDGSM</sequence>
<name>A0A485LQC6_9STRA</name>
<organism evidence="2 3">
    <name type="scientific">Aphanomyces stellatus</name>
    <dbReference type="NCBI Taxonomy" id="120398"/>
    <lineage>
        <taxon>Eukaryota</taxon>
        <taxon>Sar</taxon>
        <taxon>Stramenopiles</taxon>
        <taxon>Oomycota</taxon>
        <taxon>Saprolegniomycetes</taxon>
        <taxon>Saprolegniales</taxon>
        <taxon>Verrucalvaceae</taxon>
        <taxon>Aphanomyces</taxon>
    </lineage>
</organism>
<gene>
    <name evidence="2" type="primary">Aste57867_23999</name>
    <name evidence="1" type="ORF">As57867_023926</name>
    <name evidence="2" type="ORF">ASTE57867_23999</name>
</gene>
<protein>
    <submittedName>
        <fullName evidence="2">Aste57867_23999 protein</fullName>
    </submittedName>
</protein>
<dbReference type="Proteomes" id="UP000332933">
    <property type="component" value="Unassembled WGS sequence"/>
</dbReference>
<accession>A0A485LQC6</accession>
<dbReference type="EMBL" id="CAADRA010007360">
    <property type="protein sequence ID" value="VFU00642.1"/>
    <property type="molecule type" value="Genomic_DNA"/>
</dbReference>